<keyword evidence="3 5" id="KW-0863">Zinc-finger</keyword>
<keyword evidence="8" id="KW-1185">Reference proteome</keyword>
<evidence type="ECO:0000256" key="1">
    <source>
        <dbReference type="ARBA" id="ARBA00022723"/>
    </source>
</evidence>
<dbReference type="SMART" id="SM00355">
    <property type="entry name" value="ZnF_C2H2"/>
    <property type="match status" value="18"/>
</dbReference>
<dbReference type="PROSITE" id="PS50157">
    <property type="entry name" value="ZINC_FINGER_C2H2_2"/>
    <property type="match status" value="9"/>
</dbReference>
<feature type="domain" description="C2H2-type" evidence="6">
    <location>
        <begin position="714"/>
        <end position="741"/>
    </location>
</feature>
<keyword evidence="4" id="KW-0862">Zinc</keyword>
<evidence type="ECO:0000256" key="3">
    <source>
        <dbReference type="ARBA" id="ARBA00022771"/>
    </source>
</evidence>
<keyword evidence="2" id="KW-0677">Repeat</keyword>
<organism evidence="7 8">
    <name type="scientific">Leptidea sinapis</name>
    <dbReference type="NCBI Taxonomy" id="189913"/>
    <lineage>
        <taxon>Eukaryota</taxon>
        <taxon>Metazoa</taxon>
        <taxon>Ecdysozoa</taxon>
        <taxon>Arthropoda</taxon>
        <taxon>Hexapoda</taxon>
        <taxon>Insecta</taxon>
        <taxon>Pterygota</taxon>
        <taxon>Neoptera</taxon>
        <taxon>Endopterygota</taxon>
        <taxon>Lepidoptera</taxon>
        <taxon>Glossata</taxon>
        <taxon>Ditrysia</taxon>
        <taxon>Papilionoidea</taxon>
        <taxon>Pieridae</taxon>
        <taxon>Dismorphiinae</taxon>
        <taxon>Leptidea</taxon>
    </lineage>
</organism>
<reference evidence="7 8" key="1">
    <citation type="submission" date="2017-07" db="EMBL/GenBank/DDBJ databases">
        <authorList>
            <person name="Talla V."/>
            <person name="Backstrom N."/>
        </authorList>
    </citation>
    <scope>NUCLEOTIDE SEQUENCE [LARGE SCALE GENOMIC DNA]</scope>
</reference>
<dbReference type="SUPFAM" id="SSF57667">
    <property type="entry name" value="beta-beta-alpha zinc fingers"/>
    <property type="match status" value="6"/>
</dbReference>
<feature type="domain" description="C2H2-type" evidence="6">
    <location>
        <begin position="355"/>
        <end position="383"/>
    </location>
</feature>
<dbReference type="Proteomes" id="UP000324832">
    <property type="component" value="Unassembled WGS sequence"/>
</dbReference>
<dbReference type="InterPro" id="IPR050688">
    <property type="entry name" value="Zinc_finger/UBP_domain"/>
</dbReference>
<dbReference type="AlphaFoldDB" id="A0A5E4QDB8"/>
<feature type="domain" description="C2H2-type" evidence="6">
    <location>
        <begin position="570"/>
        <end position="598"/>
    </location>
</feature>
<evidence type="ECO:0000313" key="8">
    <source>
        <dbReference type="Proteomes" id="UP000324832"/>
    </source>
</evidence>
<proteinExistence type="predicted"/>
<accession>A0A5E4QDB8</accession>
<feature type="domain" description="C2H2-type" evidence="6">
    <location>
        <begin position="173"/>
        <end position="201"/>
    </location>
</feature>
<feature type="domain" description="C2H2-type" evidence="6">
    <location>
        <begin position="498"/>
        <end position="526"/>
    </location>
</feature>
<feature type="domain" description="C2H2-type" evidence="6">
    <location>
        <begin position="307"/>
        <end position="335"/>
    </location>
</feature>
<name>A0A5E4QDB8_9NEOP</name>
<dbReference type="GO" id="GO:0008270">
    <property type="term" value="F:zinc ion binding"/>
    <property type="evidence" value="ECO:0007669"/>
    <property type="project" value="UniProtKB-KW"/>
</dbReference>
<gene>
    <name evidence="7" type="ORF">LSINAPIS_LOCUS7770</name>
</gene>
<dbReference type="GO" id="GO:0005634">
    <property type="term" value="C:nucleus"/>
    <property type="evidence" value="ECO:0007669"/>
    <property type="project" value="TreeGrafter"/>
</dbReference>
<feature type="domain" description="C2H2-type" evidence="6">
    <location>
        <begin position="272"/>
        <end position="300"/>
    </location>
</feature>
<feature type="domain" description="C2H2-type" evidence="6">
    <location>
        <begin position="439"/>
        <end position="467"/>
    </location>
</feature>
<evidence type="ECO:0000259" key="6">
    <source>
        <dbReference type="PROSITE" id="PS50157"/>
    </source>
</evidence>
<dbReference type="EMBL" id="FZQP02002615">
    <property type="protein sequence ID" value="VVC96229.1"/>
    <property type="molecule type" value="Genomic_DNA"/>
</dbReference>
<dbReference type="Pfam" id="PF00096">
    <property type="entry name" value="zf-C2H2"/>
    <property type="match status" value="4"/>
</dbReference>
<evidence type="ECO:0000256" key="5">
    <source>
        <dbReference type="PROSITE-ProRule" id="PRU00042"/>
    </source>
</evidence>
<dbReference type="Gene3D" id="3.30.160.60">
    <property type="entry name" value="Classic Zinc Finger"/>
    <property type="match status" value="8"/>
</dbReference>
<sequence>MCYLAADKCIAYVQLKVKMSTSIKTEQKEGRKDPTTFLPEEPMTYEIKVKKKKKKRKQEDPFKDIEEKVKLPTVMVFDPSSDTIDPEVNIKVENIEVELDFNDFANTSGLMVEAAYSENSQSEPEVKLEQENKEALLLTFEELLKSESVKFENETNNEYVIDYGHEQNIARNYVCKVCHLVFQSPKTLRMHQKRKHQVFRKSFKHICDYCSMSYETKNSLIAHIRRKHGPNSTPDDFEERTCDICALVFKGMSRLRMHMRRKHGSFEDSFQHVCEHCGLTYDKLRSLIVHVKRKHSGHIKSETGQWYKCPFCPKIFSKRETYARHVQRNHKVNDDVKEKVEDEKINVFPDENDEVSCTECPLVFSSPNFLKLHMRRKHNALKEDFRLKCKICNLSYDKIESLKRHVRRKHDKGSYCFVCNRQFDTKELFLSHTHTKQIIECSICGLIFASRNGLSKHMRHLHHSDEPKRVFCHICNEGFYDKRQLKPHYMRVHLKVSYSCRFCNKVFKAKESYRRHIIVRHQNTLPNNQKCDHCTETFPDEFELSRHVYLVHHLNDGKIIKKEDGDKNGFQCTKCTNNYDSWEELRIHFEETHYSKSESQCQDCGELVPSNELQKHMQSVHVNNSMKCKFCEFTAKNRASMTQHMLRHKNATTLHCQQPGCRYKTFYEGAMDKHKRRHASQGVKLQCTKCPFQTMNKYVLKYHEEAHESGSKRYACDQCDYATVLPTNLVQHKYKHSKEKRFKCEVCPFATKYNTSLRFHQPNDSIQDEFSGNPSMARDASPKANTLIKLEFEQNPSNYLRIVLEKKSAGNS</sequence>
<dbReference type="InterPro" id="IPR013087">
    <property type="entry name" value="Znf_C2H2_type"/>
</dbReference>
<evidence type="ECO:0000256" key="2">
    <source>
        <dbReference type="ARBA" id="ARBA00022737"/>
    </source>
</evidence>
<feature type="domain" description="C2H2-type" evidence="6">
    <location>
        <begin position="205"/>
        <end position="233"/>
    </location>
</feature>
<evidence type="ECO:0000313" key="7">
    <source>
        <dbReference type="EMBL" id="VVC96229.1"/>
    </source>
</evidence>
<dbReference type="PROSITE" id="PS00028">
    <property type="entry name" value="ZINC_FINGER_C2H2_1"/>
    <property type="match status" value="10"/>
</dbReference>
<dbReference type="PANTHER" id="PTHR24403">
    <property type="entry name" value="ZINC FINGER PROTEIN"/>
    <property type="match status" value="1"/>
</dbReference>
<keyword evidence="1" id="KW-0479">Metal-binding</keyword>
<protein>
    <recommendedName>
        <fullName evidence="6">C2H2-type domain-containing protein</fullName>
    </recommendedName>
</protein>
<dbReference type="InterPro" id="IPR041661">
    <property type="entry name" value="ZN622/Rei1/Reh1_Znf-C2H2"/>
</dbReference>
<evidence type="ECO:0000256" key="4">
    <source>
        <dbReference type="ARBA" id="ARBA00022833"/>
    </source>
</evidence>
<dbReference type="Pfam" id="PF12756">
    <property type="entry name" value="zf-C2H2_2"/>
    <property type="match status" value="1"/>
</dbReference>
<dbReference type="PANTHER" id="PTHR24403:SF67">
    <property type="entry name" value="FI01116P-RELATED"/>
    <property type="match status" value="1"/>
</dbReference>
<dbReference type="GO" id="GO:0045944">
    <property type="term" value="P:positive regulation of transcription by RNA polymerase II"/>
    <property type="evidence" value="ECO:0007669"/>
    <property type="project" value="TreeGrafter"/>
</dbReference>
<dbReference type="InterPro" id="IPR036236">
    <property type="entry name" value="Znf_C2H2_sf"/>
</dbReference>